<dbReference type="PANTHER" id="PTHR34472">
    <property type="entry name" value="SULFUR CARRIER PROTEIN THIS"/>
    <property type="match status" value="1"/>
</dbReference>
<organism evidence="1 2">
    <name type="scientific">Polaribacter batillariae</name>
    <dbReference type="NCBI Taxonomy" id="2808900"/>
    <lineage>
        <taxon>Bacteria</taxon>
        <taxon>Pseudomonadati</taxon>
        <taxon>Bacteroidota</taxon>
        <taxon>Flavobacteriia</taxon>
        <taxon>Flavobacteriales</taxon>
        <taxon>Flavobacteriaceae</taxon>
    </lineage>
</organism>
<dbReference type="Proteomes" id="UP000663935">
    <property type="component" value="Chromosome"/>
</dbReference>
<dbReference type="Pfam" id="PF02597">
    <property type="entry name" value="ThiS"/>
    <property type="match status" value="1"/>
</dbReference>
<gene>
    <name evidence="1" type="primary">thiS</name>
    <name evidence="1" type="ORF">JL193_01445</name>
</gene>
<dbReference type="CDD" id="cd00565">
    <property type="entry name" value="Ubl_ThiS"/>
    <property type="match status" value="1"/>
</dbReference>
<dbReference type="RefSeq" id="WP_207972144.1">
    <property type="nucleotide sequence ID" value="NZ_CP071795.1"/>
</dbReference>
<keyword evidence="2" id="KW-1185">Reference proteome</keyword>
<accession>A0ABX7SXF9</accession>
<dbReference type="NCBIfam" id="TIGR01683">
    <property type="entry name" value="thiS"/>
    <property type="match status" value="1"/>
</dbReference>
<protein>
    <submittedName>
        <fullName evidence="1">Sulfur carrier protein ThiS</fullName>
    </submittedName>
</protein>
<dbReference type="EMBL" id="CP071795">
    <property type="protein sequence ID" value="QTD37998.1"/>
    <property type="molecule type" value="Genomic_DNA"/>
</dbReference>
<dbReference type="InterPro" id="IPR010035">
    <property type="entry name" value="Thi_S"/>
</dbReference>
<dbReference type="PANTHER" id="PTHR34472:SF1">
    <property type="entry name" value="SULFUR CARRIER PROTEIN THIS"/>
    <property type="match status" value="1"/>
</dbReference>
<dbReference type="InterPro" id="IPR016155">
    <property type="entry name" value="Mopterin_synth/thiamin_S_b"/>
</dbReference>
<evidence type="ECO:0000313" key="2">
    <source>
        <dbReference type="Proteomes" id="UP000663935"/>
    </source>
</evidence>
<dbReference type="InterPro" id="IPR012675">
    <property type="entry name" value="Beta-grasp_dom_sf"/>
</dbReference>
<sequence>MITIKVNQENHQFSEILALEELIRFFKIKTNGIAVAINGTIIKKTDWSIRLLQDNDNVLIIKSTQGG</sequence>
<dbReference type="SUPFAM" id="SSF54285">
    <property type="entry name" value="MoaD/ThiS"/>
    <property type="match status" value="1"/>
</dbReference>
<evidence type="ECO:0000313" key="1">
    <source>
        <dbReference type="EMBL" id="QTD37998.1"/>
    </source>
</evidence>
<dbReference type="InterPro" id="IPR003749">
    <property type="entry name" value="ThiS/MoaD-like"/>
</dbReference>
<name>A0ABX7SXF9_9FLAO</name>
<proteinExistence type="predicted"/>
<reference evidence="1 2" key="1">
    <citation type="submission" date="2021-03" db="EMBL/GenBank/DDBJ databases">
        <title>Complete genome of Polaribacter_sp.G4M1.</title>
        <authorList>
            <person name="Jeong S.W."/>
            <person name="Bae J.W."/>
        </authorList>
    </citation>
    <scope>NUCLEOTIDE SEQUENCE [LARGE SCALE GENOMIC DNA]</scope>
    <source>
        <strain evidence="1 2">G4M1</strain>
    </source>
</reference>
<dbReference type="Gene3D" id="3.10.20.30">
    <property type="match status" value="1"/>
</dbReference>